<dbReference type="InterPro" id="IPR023157">
    <property type="entry name" value="AGR-C-984p-like_sf"/>
</dbReference>
<gene>
    <name evidence="1" type="ORF">F7D14_00905</name>
</gene>
<keyword evidence="2" id="KW-1185">Reference proteome</keyword>
<sequence>MTTIGSYLAVATDLTRWRAVAAKAPDVAAETNYFKANIAKATSIDALLKDRRLFNYAMKAFGLGDRLYAVGMMRKVMAQGVANSGALANTLRDPNILAFAKAFDYAGKGAGVVSGRFAESVAGRYVEQAMQAQQGAQNPGVELALYFREQAPQLTSVYGALADKKLLQVVQTALDISPRTSTQPIDTQARLLKAKLNIDDFKDARKLDAFIARFAATYDMRSAGTTPAAVTNANAILYGASLADSDGPVGVDISLILRRQNALRGF</sequence>
<accession>A0A6B8M1H4</accession>
<evidence type="ECO:0000313" key="1">
    <source>
        <dbReference type="EMBL" id="QGM96188.1"/>
    </source>
</evidence>
<name>A0A6B8M1H4_9HYPH</name>
<organism evidence="1 2">
    <name type="scientific">Methylocystis parvus</name>
    <dbReference type="NCBI Taxonomy" id="134"/>
    <lineage>
        <taxon>Bacteria</taxon>
        <taxon>Pseudomonadati</taxon>
        <taxon>Pseudomonadota</taxon>
        <taxon>Alphaproteobacteria</taxon>
        <taxon>Hyphomicrobiales</taxon>
        <taxon>Methylocystaceae</taxon>
        <taxon>Methylocystis</taxon>
    </lineage>
</organism>
<dbReference type="SUPFAM" id="SSF158837">
    <property type="entry name" value="AGR C 984p-like"/>
    <property type="match status" value="1"/>
</dbReference>
<protein>
    <submittedName>
        <fullName evidence="1">DUF1217 domain-containing protein</fullName>
    </submittedName>
</protein>
<dbReference type="KEGG" id="mpar:F7D14_00905"/>
<dbReference type="InterPro" id="IPR010626">
    <property type="entry name" value="DUF1217"/>
</dbReference>
<dbReference type="Gene3D" id="1.10.3700.10">
    <property type="entry name" value="AGR C 984p-like"/>
    <property type="match status" value="1"/>
</dbReference>
<dbReference type="EMBL" id="CP044331">
    <property type="protein sequence ID" value="QGM96188.1"/>
    <property type="molecule type" value="Genomic_DNA"/>
</dbReference>
<evidence type="ECO:0000313" key="2">
    <source>
        <dbReference type="Proteomes" id="UP000422569"/>
    </source>
</evidence>
<proteinExistence type="predicted"/>
<dbReference type="Pfam" id="PF06748">
    <property type="entry name" value="DUF1217"/>
    <property type="match status" value="1"/>
</dbReference>
<dbReference type="AlphaFoldDB" id="A0A6B8M1H4"/>
<dbReference type="Proteomes" id="UP000422569">
    <property type="component" value="Chromosome"/>
</dbReference>
<reference evidence="1 2" key="1">
    <citation type="submission" date="2019-09" db="EMBL/GenBank/DDBJ databases">
        <title>Isolation and complete genome sequencing of Methylocystis species.</title>
        <authorList>
            <person name="Rumah B.L."/>
            <person name="Stead C.E."/>
            <person name="Stevens B.C."/>
            <person name="Minton N.P."/>
            <person name="Grosse-Honebrink A."/>
            <person name="Zhang Y."/>
        </authorList>
    </citation>
    <scope>NUCLEOTIDE SEQUENCE [LARGE SCALE GENOMIC DNA]</scope>
    <source>
        <strain evidence="1 2">BRCS2</strain>
    </source>
</reference>
<dbReference type="RefSeq" id="WP_016920036.1">
    <property type="nucleotide sequence ID" value="NZ_CP044331.1"/>
</dbReference>